<feature type="transmembrane region" description="Helical" evidence="7">
    <location>
        <begin position="30"/>
        <end position="48"/>
    </location>
</feature>
<evidence type="ECO:0000256" key="3">
    <source>
        <dbReference type="ARBA" id="ARBA00022475"/>
    </source>
</evidence>
<feature type="transmembrane region" description="Helical" evidence="7">
    <location>
        <begin position="337"/>
        <end position="358"/>
    </location>
</feature>
<feature type="transmembrane region" description="Helical" evidence="7">
    <location>
        <begin position="365"/>
        <end position="384"/>
    </location>
</feature>
<organism evidence="8">
    <name type="scientific">Pedococcus sp. KACC 23699</name>
    <dbReference type="NCBI Taxonomy" id="3149228"/>
    <lineage>
        <taxon>Bacteria</taxon>
        <taxon>Bacillati</taxon>
        <taxon>Actinomycetota</taxon>
        <taxon>Actinomycetes</taxon>
        <taxon>Micrococcales</taxon>
        <taxon>Intrasporangiaceae</taxon>
        <taxon>Pedococcus</taxon>
    </lineage>
</organism>
<feature type="transmembrane region" description="Helical" evidence="7">
    <location>
        <begin position="152"/>
        <end position="174"/>
    </location>
</feature>
<feature type="transmembrane region" description="Helical" evidence="7">
    <location>
        <begin position="452"/>
        <end position="471"/>
    </location>
</feature>
<keyword evidence="3" id="KW-1003">Cell membrane</keyword>
<reference evidence="8" key="1">
    <citation type="submission" date="2024-05" db="EMBL/GenBank/DDBJ databases">
        <authorList>
            <person name="Kim S."/>
            <person name="Heo J."/>
            <person name="Choi H."/>
            <person name="Choi Y."/>
            <person name="Kwon S.-W."/>
            <person name="Kim Y."/>
        </authorList>
    </citation>
    <scope>NUCLEOTIDE SEQUENCE</scope>
    <source>
        <strain evidence="8">KACC 23699</strain>
    </source>
</reference>
<dbReference type="PANTHER" id="PTHR30250:SF10">
    <property type="entry name" value="LIPOPOLYSACCHARIDE BIOSYNTHESIS PROTEIN WZXC"/>
    <property type="match status" value="1"/>
</dbReference>
<feature type="transmembrane region" description="Helical" evidence="7">
    <location>
        <begin position="90"/>
        <end position="113"/>
    </location>
</feature>
<evidence type="ECO:0000256" key="7">
    <source>
        <dbReference type="SAM" id="Phobius"/>
    </source>
</evidence>
<evidence type="ECO:0000256" key="2">
    <source>
        <dbReference type="ARBA" id="ARBA00007430"/>
    </source>
</evidence>
<dbReference type="GO" id="GO:0005886">
    <property type="term" value="C:plasma membrane"/>
    <property type="evidence" value="ECO:0007669"/>
    <property type="project" value="UniProtKB-SubCell"/>
</dbReference>
<dbReference type="AlphaFoldDB" id="A0AAU7JWB3"/>
<evidence type="ECO:0000256" key="6">
    <source>
        <dbReference type="ARBA" id="ARBA00023136"/>
    </source>
</evidence>
<keyword evidence="5 7" id="KW-1133">Transmembrane helix</keyword>
<evidence type="ECO:0000256" key="4">
    <source>
        <dbReference type="ARBA" id="ARBA00022692"/>
    </source>
</evidence>
<protein>
    <submittedName>
        <fullName evidence="8">Oligosaccharide flippase family protein</fullName>
    </submittedName>
</protein>
<keyword evidence="4 7" id="KW-0812">Transmembrane</keyword>
<evidence type="ECO:0000256" key="5">
    <source>
        <dbReference type="ARBA" id="ARBA00022989"/>
    </source>
</evidence>
<keyword evidence="6 7" id="KW-0472">Membrane</keyword>
<sequence length="508" mass="53892">MGAEVDRQVVEEGIGRSAASGVLWLAAQKWVVRISGFATLLVLTRTVSPREFGVVAAAMTFVPMLYLLSDLGFSTYLLQTAQIDRQSLSTAFWTSVVAGALLSATLWVVAPLVAQAFRLPDLVQVLRALVLSVVPTVLAGVPLALLRRSMRFRAVAVQALVAAVLAQVLAVVIALRGGGVWALVGQVVVAQWVIAVLAWRGARWLPSFWLSPRQLREMASFGLRVSAVDFVSMSRLWAESWIITVALGPSALGLFNIAQRLVQVAQELAAASMVPVSTVVFARVRQSMSRLLVTYVKALGVAYAVVSPIMVLIVVTAPALVPLLFGDEWRASVVPTQALALAGIITLGAMLDHGLFYGLGRPGSWLAYSVVVDAVTVGATAVAVRWGLGGVAVGFVVVATLATIARWVLVGRLLGLTTQQVARPFLTVLAPTAVTTGAGVLVFHSLSTTSRPWVALTVSALTVVVVNLVLLRLLAATIVRDAVGIVPLPDRYVSRVQRLLRLEVVGAA</sequence>
<feature type="transmembrane region" description="Helical" evidence="7">
    <location>
        <begin position="125"/>
        <end position="145"/>
    </location>
</feature>
<accession>A0AAU7JWB3</accession>
<dbReference type="RefSeq" id="WP_406832185.1">
    <property type="nucleotide sequence ID" value="NZ_CP157483.1"/>
</dbReference>
<dbReference type="PANTHER" id="PTHR30250">
    <property type="entry name" value="PST FAMILY PREDICTED COLANIC ACID TRANSPORTER"/>
    <property type="match status" value="1"/>
</dbReference>
<name>A0AAU7JWB3_9MICO</name>
<gene>
    <name evidence="8" type="ORF">ABEG17_04990</name>
</gene>
<dbReference type="Pfam" id="PF13440">
    <property type="entry name" value="Polysacc_synt_3"/>
    <property type="match status" value="1"/>
</dbReference>
<feature type="transmembrane region" description="Helical" evidence="7">
    <location>
        <begin position="421"/>
        <end position="446"/>
    </location>
</feature>
<dbReference type="EMBL" id="CP157483">
    <property type="protein sequence ID" value="XBO44701.1"/>
    <property type="molecule type" value="Genomic_DNA"/>
</dbReference>
<proteinExistence type="inferred from homology"/>
<dbReference type="InterPro" id="IPR050833">
    <property type="entry name" value="Poly_Biosynth_Transport"/>
</dbReference>
<feature type="transmembrane region" description="Helical" evidence="7">
    <location>
        <begin position="180"/>
        <end position="199"/>
    </location>
</feature>
<comment type="similarity">
    <text evidence="2">Belongs to the polysaccharide synthase family.</text>
</comment>
<feature type="transmembrane region" description="Helical" evidence="7">
    <location>
        <begin position="296"/>
        <end position="325"/>
    </location>
</feature>
<feature type="transmembrane region" description="Helical" evidence="7">
    <location>
        <begin position="390"/>
        <end position="409"/>
    </location>
</feature>
<feature type="transmembrane region" description="Helical" evidence="7">
    <location>
        <begin position="54"/>
        <end position="78"/>
    </location>
</feature>
<evidence type="ECO:0000313" key="8">
    <source>
        <dbReference type="EMBL" id="XBO44701.1"/>
    </source>
</evidence>
<comment type="subcellular location">
    <subcellularLocation>
        <location evidence="1">Cell membrane</location>
        <topology evidence="1">Multi-pass membrane protein</topology>
    </subcellularLocation>
</comment>
<evidence type="ECO:0000256" key="1">
    <source>
        <dbReference type="ARBA" id="ARBA00004651"/>
    </source>
</evidence>